<evidence type="ECO:0000256" key="2">
    <source>
        <dbReference type="SAM" id="Phobius"/>
    </source>
</evidence>
<keyword evidence="2" id="KW-0472">Membrane</keyword>
<protein>
    <recommendedName>
        <fullName evidence="5">Cell division protein FtsL</fullName>
    </recommendedName>
</protein>
<dbReference type="Proteomes" id="UP000178849">
    <property type="component" value="Unassembled WGS sequence"/>
</dbReference>
<dbReference type="STRING" id="1798550.A2927_00880"/>
<feature type="transmembrane region" description="Helical" evidence="2">
    <location>
        <begin position="12"/>
        <end position="32"/>
    </location>
</feature>
<keyword evidence="2" id="KW-0812">Transmembrane</keyword>
<dbReference type="Pfam" id="PF04977">
    <property type="entry name" value="DivIC"/>
    <property type="match status" value="1"/>
</dbReference>
<keyword evidence="2" id="KW-1133">Transmembrane helix</keyword>
<proteinExistence type="predicted"/>
<keyword evidence="1" id="KW-0175">Coiled coil</keyword>
<organism evidence="3 4">
    <name type="scientific">Candidatus Komeilibacteria bacterium RIFCSPLOWO2_01_FULL_45_10</name>
    <dbReference type="NCBI Taxonomy" id="1798550"/>
    <lineage>
        <taxon>Bacteria</taxon>
        <taxon>Candidatus Komeiliibacteriota</taxon>
    </lineage>
</organism>
<evidence type="ECO:0000256" key="1">
    <source>
        <dbReference type="SAM" id="Coils"/>
    </source>
</evidence>
<reference evidence="3 4" key="1">
    <citation type="journal article" date="2016" name="Nat. Commun.">
        <title>Thousands of microbial genomes shed light on interconnected biogeochemical processes in an aquifer system.</title>
        <authorList>
            <person name="Anantharaman K."/>
            <person name="Brown C.T."/>
            <person name="Hug L.A."/>
            <person name="Sharon I."/>
            <person name="Castelle C.J."/>
            <person name="Probst A.J."/>
            <person name="Thomas B.C."/>
            <person name="Singh A."/>
            <person name="Wilkins M.J."/>
            <person name="Karaoz U."/>
            <person name="Brodie E.L."/>
            <person name="Williams K.H."/>
            <person name="Hubbard S.S."/>
            <person name="Banfield J.F."/>
        </authorList>
    </citation>
    <scope>NUCLEOTIDE SEQUENCE [LARGE SCALE GENOMIC DNA]</scope>
</reference>
<dbReference type="EMBL" id="MHKL01000014">
    <property type="protein sequence ID" value="OGY89537.1"/>
    <property type="molecule type" value="Genomic_DNA"/>
</dbReference>
<evidence type="ECO:0000313" key="3">
    <source>
        <dbReference type="EMBL" id="OGY89537.1"/>
    </source>
</evidence>
<evidence type="ECO:0008006" key="5">
    <source>
        <dbReference type="Google" id="ProtNLM"/>
    </source>
</evidence>
<sequence length="136" mass="15523">MVSSSSFGRRLLGSKILFLVSLFILIFFSVNLTREIINRRDLEKDIKKLEEEMGGLAARNQELGGLIEYFKTMDFVEEEARTKLNLRKPGEQIIIVPPEPLAGEPFLVSPLASLSGSEAKPSSNWERWLNYFFKIN</sequence>
<evidence type="ECO:0000313" key="4">
    <source>
        <dbReference type="Proteomes" id="UP000178849"/>
    </source>
</evidence>
<dbReference type="InterPro" id="IPR007060">
    <property type="entry name" value="FtsL/DivIC"/>
</dbReference>
<gene>
    <name evidence="3" type="ORF">A2927_00880</name>
</gene>
<feature type="coiled-coil region" evidence="1">
    <location>
        <begin position="32"/>
        <end position="59"/>
    </location>
</feature>
<comment type="caution">
    <text evidence="3">The sequence shown here is derived from an EMBL/GenBank/DDBJ whole genome shotgun (WGS) entry which is preliminary data.</text>
</comment>
<dbReference type="AlphaFoldDB" id="A0A1G2BMP0"/>
<accession>A0A1G2BMP0</accession>
<name>A0A1G2BMP0_9BACT</name>